<evidence type="ECO:0000313" key="3">
    <source>
        <dbReference type="Proteomes" id="UP000186817"/>
    </source>
</evidence>
<keyword evidence="3" id="KW-1185">Reference proteome</keyword>
<feature type="region of interest" description="Disordered" evidence="1">
    <location>
        <begin position="27"/>
        <end position="46"/>
    </location>
</feature>
<accession>A0A1Q9DYA1</accession>
<reference evidence="2 3" key="1">
    <citation type="submission" date="2016-02" db="EMBL/GenBank/DDBJ databases">
        <title>Genome analysis of coral dinoflagellate symbionts highlights evolutionary adaptations to a symbiotic lifestyle.</title>
        <authorList>
            <person name="Aranda M."/>
            <person name="Li Y."/>
            <person name="Liew Y.J."/>
            <person name="Baumgarten S."/>
            <person name="Simakov O."/>
            <person name="Wilson M."/>
            <person name="Piel J."/>
            <person name="Ashoor H."/>
            <person name="Bougouffa S."/>
            <person name="Bajic V.B."/>
            <person name="Ryu T."/>
            <person name="Ravasi T."/>
            <person name="Bayer T."/>
            <person name="Micklem G."/>
            <person name="Kim H."/>
            <person name="Bhak J."/>
            <person name="Lajeunesse T.C."/>
            <person name="Voolstra C.R."/>
        </authorList>
    </citation>
    <scope>NUCLEOTIDE SEQUENCE [LARGE SCALE GENOMIC DNA]</scope>
    <source>
        <strain evidence="2 3">CCMP2467</strain>
    </source>
</reference>
<gene>
    <name evidence="2" type="ORF">AK812_SmicGene17212</name>
</gene>
<dbReference type="EMBL" id="LSRX01000337">
    <property type="protein sequence ID" value="OLQ00164.1"/>
    <property type="molecule type" value="Genomic_DNA"/>
</dbReference>
<name>A0A1Q9DYA1_SYMMI</name>
<protein>
    <submittedName>
        <fullName evidence="2">Uncharacterized protein</fullName>
    </submittedName>
</protein>
<proteinExistence type="predicted"/>
<dbReference type="Proteomes" id="UP000186817">
    <property type="component" value="Unassembled WGS sequence"/>
</dbReference>
<sequence>MLSRVVSEQDRVNAVFCEYLKLLESENRRRGRSPVQEDKAESPAPIDLVDNQLPAVSHLTSTSSMKLGFIALVRLYKGEMSDDEAVMVAKEILGVEEAPPQNSSACPPSQKLQPDVASYACRETGPLSDATKQVDAKESPSFALEMAFCNNKVDAARTAILELKNAIKELDTSTGARTIQVTFRRGFDPVEVAKRVEYWRGPSCEPIPVEPLEIKRHGTFRKPVGPQSFAVAGGDARKFVLKLQLAGAGGQSTAKVRKLSLQVKVSSKELSVLGSKTVLSEEAVSMIMHFGPHDTAQIMAGSTPKFDVSAFFAAASPFV</sequence>
<organism evidence="2 3">
    <name type="scientific">Symbiodinium microadriaticum</name>
    <name type="common">Dinoflagellate</name>
    <name type="synonym">Zooxanthella microadriatica</name>
    <dbReference type="NCBI Taxonomy" id="2951"/>
    <lineage>
        <taxon>Eukaryota</taxon>
        <taxon>Sar</taxon>
        <taxon>Alveolata</taxon>
        <taxon>Dinophyceae</taxon>
        <taxon>Suessiales</taxon>
        <taxon>Symbiodiniaceae</taxon>
        <taxon>Symbiodinium</taxon>
    </lineage>
</organism>
<comment type="caution">
    <text evidence="2">The sequence shown here is derived from an EMBL/GenBank/DDBJ whole genome shotgun (WGS) entry which is preliminary data.</text>
</comment>
<dbReference type="AlphaFoldDB" id="A0A1Q9DYA1"/>
<evidence type="ECO:0000256" key="1">
    <source>
        <dbReference type="SAM" id="MobiDB-lite"/>
    </source>
</evidence>
<dbReference type="OrthoDB" id="413609at2759"/>
<evidence type="ECO:0000313" key="2">
    <source>
        <dbReference type="EMBL" id="OLQ00164.1"/>
    </source>
</evidence>